<sequence>MGHTPDDDGREVFAAIFEDGLDGGDIRLRHGREDDVPALVALVDDEMRRQLLLPEVVDAALTRRMLLHGGVLLVVDAASDEPLGGVRLFLHGDAVEIGYWLGPAARGRGIATRALELVSDTVVADLRPARLEVRTTVGNAPSERVAERAGYRRVGPEPPLEYPGGRIVHTTLYVR</sequence>
<organism evidence="2 3">
    <name type="scientific">Gaiella occulta</name>
    <dbReference type="NCBI Taxonomy" id="1002870"/>
    <lineage>
        <taxon>Bacteria</taxon>
        <taxon>Bacillati</taxon>
        <taxon>Actinomycetota</taxon>
        <taxon>Thermoleophilia</taxon>
        <taxon>Gaiellales</taxon>
        <taxon>Gaiellaceae</taxon>
        <taxon>Gaiella</taxon>
    </lineage>
</organism>
<evidence type="ECO:0000313" key="2">
    <source>
        <dbReference type="EMBL" id="RDI74415.1"/>
    </source>
</evidence>
<reference evidence="3" key="2">
    <citation type="journal article" date="2019" name="MicrobiologyOpen">
        <title>High-quality draft genome sequence of Gaiella occulta isolated from a 150 meter deep mineral water borehole and comparison with the genome sequences of other deep-branching lineages of the phylum Actinobacteria.</title>
        <authorList>
            <person name="Severino R."/>
            <person name="Froufe H.J.C."/>
            <person name="Barroso C."/>
            <person name="Albuquerque L."/>
            <person name="Lobo-da-Cunha A."/>
            <person name="da Costa M.S."/>
            <person name="Egas C."/>
        </authorList>
    </citation>
    <scope>NUCLEOTIDE SEQUENCE [LARGE SCALE GENOMIC DNA]</scope>
    <source>
        <strain evidence="3">F2-233</strain>
    </source>
</reference>
<dbReference type="PROSITE" id="PS51186">
    <property type="entry name" value="GNAT"/>
    <property type="match status" value="1"/>
</dbReference>
<proteinExistence type="predicted"/>
<dbReference type="InterPro" id="IPR016181">
    <property type="entry name" value="Acyl_CoA_acyltransferase"/>
</dbReference>
<protein>
    <submittedName>
        <fullName evidence="2">Acetyltransferase</fullName>
    </submittedName>
</protein>
<dbReference type="RefSeq" id="WP_181813556.1">
    <property type="nucleotide sequence ID" value="NZ_QQZY01000004.1"/>
</dbReference>
<dbReference type="Pfam" id="PF13302">
    <property type="entry name" value="Acetyltransf_3"/>
    <property type="match status" value="1"/>
</dbReference>
<feature type="domain" description="N-acetyltransferase" evidence="1">
    <location>
        <begin position="26"/>
        <end position="175"/>
    </location>
</feature>
<reference evidence="2 3" key="1">
    <citation type="submission" date="2018-07" db="EMBL/GenBank/DDBJ databases">
        <title>High-quality-draft genome sequence of Gaiella occulta.</title>
        <authorList>
            <person name="Severino R."/>
            <person name="Froufe H.J.C."/>
            <person name="Rainey F.A."/>
            <person name="Barroso C."/>
            <person name="Albuquerque L."/>
            <person name="Lobo-Da-Cunha A."/>
            <person name="Da Costa M.S."/>
            <person name="Egas C."/>
        </authorList>
    </citation>
    <scope>NUCLEOTIDE SEQUENCE [LARGE SCALE GENOMIC DNA]</scope>
    <source>
        <strain evidence="2 3">F2-233</strain>
    </source>
</reference>
<evidence type="ECO:0000259" key="1">
    <source>
        <dbReference type="PROSITE" id="PS51186"/>
    </source>
</evidence>
<evidence type="ECO:0000313" key="3">
    <source>
        <dbReference type="Proteomes" id="UP000254134"/>
    </source>
</evidence>
<dbReference type="GO" id="GO:1990189">
    <property type="term" value="F:protein N-terminal-serine acetyltransferase activity"/>
    <property type="evidence" value="ECO:0007669"/>
    <property type="project" value="TreeGrafter"/>
</dbReference>
<dbReference type="Proteomes" id="UP000254134">
    <property type="component" value="Unassembled WGS sequence"/>
</dbReference>
<comment type="caution">
    <text evidence="2">The sequence shown here is derived from an EMBL/GenBank/DDBJ whole genome shotgun (WGS) entry which is preliminary data.</text>
</comment>
<dbReference type="InterPro" id="IPR000182">
    <property type="entry name" value="GNAT_dom"/>
</dbReference>
<keyword evidence="3" id="KW-1185">Reference proteome</keyword>
<dbReference type="Gene3D" id="3.40.630.30">
    <property type="match status" value="1"/>
</dbReference>
<dbReference type="InterPro" id="IPR051908">
    <property type="entry name" value="Ribosomal_N-acetyltransferase"/>
</dbReference>
<dbReference type="PANTHER" id="PTHR43441:SF2">
    <property type="entry name" value="FAMILY ACETYLTRANSFERASE, PUTATIVE (AFU_ORTHOLOGUE AFUA_7G00850)-RELATED"/>
    <property type="match status" value="1"/>
</dbReference>
<dbReference type="AlphaFoldDB" id="A0A7M2YWN2"/>
<dbReference type="GO" id="GO:0008999">
    <property type="term" value="F:protein-N-terminal-alanine acetyltransferase activity"/>
    <property type="evidence" value="ECO:0007669"/>
    <property type="project" value="TreeGrafter"/>
</dbReference>
<accession>A0A7M2YWN2</accession>
<dbReference type="EMBL" id="QQZY01000004">
    <property type="protein sequence ID" value="RDI74415.1"/>
    <property type="molecule type" value="Genomic_DNA"/>
</dbReference>
<dbReference type="GO" id="GO:0005737">
    <property type="term" value="C:cytoplasm"/>
    <property type="evidence" value="ECO:0007669"/>
    <property type="project" value="TreeGrafter"/>
</dbReference>
<keyword evidence="2" id="KW-0808">Transferase</keyword>
<gene>
    <name evidence="2" type="ORF">Gocc_1991</name>
</gene>
<dbReference type="SUPFAM" id="SSF55729">
    <property type="entry name" value="Acyl-CoA N-acyltransferases (Nat)"/>
    <property type="match status" value="1"/>
</dbReference>
<name>A0A7M2YWN2_9ACTN</name>
<dbReference type="PANTHER" id="PTHR43441">
    <property type="entry name" value="RIBOSOMAL-PROTEIN-SERINE ACETYLTRANSFERASE"/>
    <property type="match status" value="1"/>
</dbReference>